<organism evidence="8 9">
    <name type="scientific">Cadophora malorum</name>
    <dbReference type="NCBI Taxonomy" id="108018"/>
    <lineage>
        <taxon>Eukaryota</taxon>
        <taxon>Fungi</taxon>
        <taxon>Dikarya</taxon>
        <taxon>Ascomycota</taxon>
        <taxon>Pezizomycotina</taxon>
        <taxon>Leotiomycetes</taxon>
        <taxon>Helotiales</taxon>
        <taxon>Ploettnerulaceae</taxon>
        <taxon>Cadophora</taxon>
    </lineage>
</organism>
<evidence type="ECO:0000256" key="5">
    <source>
        <dbReference type="PIRSR" id="PIRSR602401-1"/>
    </source>
</evidence>
<dbReference type="InterPro" id="IPR036396">
    <property type="entry name" value="Cyt_P450_sf"/>
</dbReference>
<dbReference type="InterPro" id="IPR017972">
    <property type="entry name" value="Cyt_P450_CS"/>
</dbReference>
<dbReference type="GO" id="GO:0016705">
    <property type="term" value="F:oxidoreductase activity, acting on paired donors, with incorporation or reduction of molecular oxygen"/>
    <property type="evidence" value="ECO:0007669"/>
    <property type="project" value="InterPro"/>
</dbReference>
<dbReference type="InterPro" id="IPR050364">
    <property type="entry name" value="Cytochrome_P450_fung"/>
</dbReference>
<evidence type="ECO:0000256" key="7">
    <source>
        <dbReference type="SAM" id="MobiDB-lite"/>
    </source>
</evidence>
<proteinExistence type="inferred from homology"/>
<dbReference type="PRINTS" id="PR00385">
    <property type="entry name" value="P450"/>
</dbReference>
<dbReference type="Pfam" id="PF00067">
    <property type="entry name" value="p450"/>
    <property type="match status" value="1"/>
</dbReference>
<accession>A0A8H7TG33</accession>
<dbReference type="InterPro" id="IPR002401">
    <property type="entry name" value="Cyt_P450_E_grp-I"/>
</dbReference>
<evidence type="ECO:0000313" key="9">
    <source>
        <dbReference type="Proteomes" id="UP000664132"/>
    </source>
</evidence>
<keyword evidence="3 6" id="KW-0560">Oxidoreductase</keyword>
<comment type="similarity">
    <text evidence="1 6">Belongs to the cytochrome P450 family.</text>
</comment>
<evidence type="ECO:0000313" key="8">
    <source>
        <dbReference type="EMBL" id="KAG4420934.1"/>
    </source>
</evidence>
<feature type="region of interest" description="Disordered" evidence="7">
    <location>
        <begin position="1"/>
        <end position="42"/>
    </location>
</feature>
<evidence type="ECO:0000256" key="3">
    <source>
        <dbReference type="ARBA" id="ARBA00023002"/>
    </source>
</evidence>
<dbReference type="AlphaFoldDB" id="A0A8H7TG33"/>
<dbReference type="PRINTS" id="PR00463">
    <property type="entry name" value="EP450I"/>
</dbReference>
<comment type="caution">
    <text evidence="8">The sequence shown here is derived from an EMBL/GenBank/DDBJ whole genome shotgun (WGS) entry which is preliminary data.</text>
</comment>
<dbReference type="GO" id="GO:0004497">
    <property type="term" value="F:monooxygenase activity"/>
    <property type="evidence" value="ECO:0007669"/>
    <property type="project" value="UniProtKB-KW"/>
</dbReference>
<dbReference type="InterPro" id="IPR001128">
    <property type="entry name" value="Cyt_P450"/>
</dbReference>
<dbReference type="GO" id="GO:0005506">
    <property type="term" value="F:iron ion binding"/>
    <property type="evidence" value="ECO:0007669"/>
    <property type="project" value="InterPro"/>
</dbReference>
<evidence type="ECO:0000256" key="4">
    <source>
        <dbReference type="ARBA" id="ARBA00023004"/>
    </source>
</evidence>
<dbReference type="SUPFAM" id="SSF48264">
    <property type="entry name" value="Cytochrome P450"/>
    <property type="match status" value="1"/>
</dbReference>
<keyword evidence="2 5" id="KW-0479">Metal-binding</keyword>
<feature type="binding site" description="axial binding residue" evidence="5">
    <location>
        <position position="453"/>
    </location>
    <ligand>
        <name>heme</name>
        <dbReference type="ChEBI" id="CHEBI:30413"/>
    </ligand>
    <ligandPart>
        <name>Fe</name>
        <dbReference type="ChEBI" id="CHEBI:18248"/>
    </ligandPart>
</feature>
<dbReference type="Gene3D" id="1.10.630.10">
    <property type="entry name" value="Cytochrome P450"/>
    <property type="match status" value="1"/>
</dbReference>
<protein>
    <recommendedName>
        <fullName evidence="10">Cytochrome P450</fullName>
    </recommendedName>
</protein>
<dbReference type="PANTHER" id="PTHR46300:SF8">
    <property type="entry name" value="CYTOCHROME P450 2E1"/>
    <property type="match status" value="1"/>
</dbReference>
<keyword evidence="6" id="KW-0503">Monooxygenase</keyword>
<gene>
    <name evidence="8" type="ORF">IFR04_005911</name>
</gene>
<evidence type="ECO:0000256" key="2">
    <source>
        <dbReference type="ARBA" id="ARBA00022723"/>
    </source>
</evidence>
<evidence type="ECO:0000256" key="6">
    <source>
        <dbReference type="RuleBase" id="RU000461"/>
    </source>
</evidence>
<dbReference type="PROSITE" id="PS00086">
    <property type="entry name" value="CYTOCHROME_P450"/>
    <property type="match status" value="1"/>
</dbReference>
<evidence type="ECO:0008006" key="10">
    <source>
        <dbReference type="Google" id="ProtNLM"/>
    </source>
</evidence>
<comment type="cofactor">
    <cofactor evidence="5">
        <name>heme</name>
        <dbReference type="ChEBI" id="CHEBI:30413"/>
    </cofactor>
</comment>
<dbReference type="PANTHER" id="PTHR46300">
    <property type="entry name" value="P450, PUTATIVE (EUROFUNG)-RELATED-RELATED"/>
    <property type="match status" value="1"/>
</dbReference>
<keyword evidence="4 5" id="KW-0408">Iron</keyword>
<sequence>MPDETVSNSSTDNSNSGTAGANSAATGTSTDSTTKTDQGKGGDTLDISGLPILGSLLDIPPFHSWLQFFTWSKKYGPLYQIAIAGRPQIIISTQKIADDLLRERGTLYSSRDQLPMAAILLSDNLRPLFLPHNDVWRRGRKVMHNLTMASAATSYQPIQEQESLRALKDLIEQPEKYETWFERYAGGLMMRIAFGKTIVTGEEEVLKRILNVVHTVERVASPGAYLVDTVRSLMYLPEFLAPFKREARKLHAEELDLFRGLQNDVRNSKGGGENFTSKFLEGQEKSGLSDDEGAYVVGTLFEAGAGTTSAALMSFLLALIVHPDTMRKLQEEVDTVVGKKRMPTFDDMANLPRVRAVVKETLRWRPVTAGGVPHQLVKDDIYEVGGKKYFIRAGSNVHANQWAIHRDPALYPKPEDFIPERWLEPEWPAFREPLDVYPNLQNYSAFGFGRRICPGMNVAERSLNILVARIAWACDIGGVDGWDYSAYRYTKGFNVQPERFCSG</sequence>
<dbReference type="GO" id="GO:0020037">
    <property type="term" value="F:heme binding"/>
    <property type="evidence" value="ECO:0007669"/>
    <property type="project" value="InterPro"/>
</dbReference>
<dbReference type="CDD" id="cd11065">
    <property type="entry name" value="CYP64-like"/>
    <property type="match status" value="1"/>
</dbReference>
<dbReference type="OrthoDB" id="1103324at2759"/>
<evidence type="ECO:0000256" key="1">
    <source>
        <dbReference type="ARBA" id="ARBA00010617"/>
    </source>
</evidence>
<dbReference type="Proteomes" id="UP000664132">
    <property type="component" value="Unassembled WGS sequence"/>
</dbReference>
<reference evidence="8" key="1">
    <citation type="submission" date="2021-02" db="EMBL/GenBank/DDBJ databases">
        <title>Genome sequence Cadophora malorum strain M34.</title>
        <authorList>
            <person name="Stefanovic E."/>
            <person name="Vu D."/>
            <person name="Scully C."/>
            <person name="Dijksterhuis J."/>
            <person name="Roader J."/>
            <person name="Houbraken J."/>
        </authorList>
    </citation>
    <scope>NUCLEOTIDE SEQUENCE</scope>
    <source>
        <strain evidence="8">M34</strain>
    </source>
</reference>
<keyword evidence="5 6" id="KW-0349">Heme</keyword>
<name>A0A8H7TG33_9HELO</name>
<keyword evidence="9" id="KW-1185">Reference proteome</keyword>
<feature type="compositionally biased region" description="Low complexity" evidence="7">
    <location>
        <begin position="7"/>
        <end position="36"/>
    </location>
</feature>
<dbReference type="EMBL" id="JAFJYH010000074">
    <property type="protein sequence ID" value="KAG4420934.1"/>
    <property type="molecule type" value="Genomic_DNA"/>
</dbReference>